<evidence type="ECO:0000256" key="5">
    <source>
        <dbReference type="ARBA" id="ARBA00022833"/>
    </source>
</evidence>
<keyword evidence="4 7" id="KW-0863">Zinc-finger</keyword>
<protein>
    <recommendedName>
        <fullName evidence="8">C2H2-type domain-containing protein</fullName>
    </recommendedName>
</protein>
<dbReference type="SUPFAM" id="SSF57667">
    <property type="entry name" value="beta-beta-alpha zinc fingers"/>
    <property type="match status" value="5"/>
</dbReference>
<dbReference type="SMART" id="SM00355">
    <property type="entry name" value="ZnF_C2H2"/>
    <property type="match status" value="11"/>
</dbReference>
<keyword evidence="5" id="KW-0862">Zinc</keyword>
<dbReference type="GO" id="GO:0010468">
    <property type="term" value="P:regulation of gene expression"/>
    <property type="evidence" value="ECO:0007669"/>
    <property type="project" value="UniProtKB-ARBA"/>
</dbReference>
<name>A0A9P0BW52_CHRIL</name>
<dbReference type="GO" id="GO:0003677">
    <property type="term" value="F:DNA binding"/>
    <property type="evidence" value="ECO:0007669"/>
    <property type="project" value="UniProtKB-KW"/>
</dbReference>
<gene>
    <name evidence="9" type="ORF">CINC_LOCUS8591</name>
</gene>
<dbReference type="Pfam" id="PF12171">
    <property type="entry name" value="zf-C2H2_jaz"/>
    <property type="match status" value="1"/>
</dbReference>
<reference evidence="9" key="1">
    <citation type="submission" date="2021-12" db="EMBL/GenBank/DDBJ databases">
        <authorList>
            <person name="King R."/>
        </authorList>
    </citation>
    <scope>NUCLEOTIDE SEQUENCE</scope>
</reference>
<feature type="domain" description="C2H2-type" evidence="8">
    <location>
        <begin position="406"/>
        <end position="433"/>
    </location>
</feature>
<dbReference type="PROSITE" id="PS50157">
    <property type="entry name" value="ZINC_FINGER_C2H2_2"/>
    <property type="match status" value="8"/>
</dbReference>
<dbReference type="Proteomes" id="UP001154114">
    <property type="component" value="Chromosome 27"/>
</dbReference>
<evidence type="ECO:0000256" key="4">
    <source>
        <dbReference type="ARBA" id="ARBA00022771"/>
    </source>
</evidence>
<organism evidence="9 10">
    <name type="scientific">Chrysodeixis includens</name>
    <name type="common">Soybean looper</name>
    <name type="synonym">Pseudoplusia includens</name>
    <dbReference type="NCBI Taxonomy" id="689277"/>
    <lineage>
        <taxon>Eukaryota</taxon>
        <taxon>Metazoa</taxon>
        <taxon>Ecdysozoa</taxon>
        <taxon>Arthropoda</taxon>
        <taxon>Hexapoda</taxon>
        <taxon>Insecta</taxon>
        <taxon>Pterygota</taxon>
        <taxon>Neoptera</taxon>
        <taxon>Endopterygota</taxon>
        <taxon>Lepidoptera</taxon>
        <taxon>Glossata</taxon>
        <taxon>Ditrysia</taxon>
        <taxon>Noctuoidea</taxon>
        <taxon>Noctuidae</taxon>
        <taxon>Plusiinae</taxon>
        <taxon>Chrysodeixis</taxon>
    </lineage>
</organism>
<keyword evidence="3" id="KW-0677">Repeat</keyword>
<dbReference type="PANTHER" id="PTHR16515:SF66">
    <property type="entry name" value="C2H2-TYPE DOMAIN-CONTAINING PROTEIN"/>
    <property type="match status" value="1"/>
</dbReference>
<keyword evidence="2" id="KW-0479">Metal-binding</keyword>
<dbReference type="FunFam" id="3.30.160.60:FF:000100">
    <property type="entry name" value="Zinc finger 45-like"/>
    <property type="match status" value="2"/>
</dbReference>
<dbReference type="FunFam" id="3.30.160.60:FF:000744">
    <property type="entry name" value="zinc finger E-box-binding homeobox 1"/>
    <property type="match status" value="1"/>
</dbReference>
<feature type="domain" description="C2H2-type" evidence="8">
    <location>
        <begin position="257"/>
        <end position="280"/>
    </location>
</feature>
<feature type="domain" description="C2H2-type" evidence="8">
    <location>
        <begin position="496"/>
        <end position="524"/>
    </location>
</feature>
<sequence>MDEKCSPSWNNDNKEQKSEWTKHYCFGCLCDNKEENVHNYSFQCGPLKEIFQMDCILLCHLCKRLAQRTEMFIQNVQSNHILLENFQSVLDESLNSVRAQTQPLVNLTVIPLDSLELSETSPCSDEMFSVVYSSNMRKDVQVKMEMKEEELFDDIEAEFIGGDEFSETCVKEEEEFPLKVLLKEELELGDIDSLDLLTLSATLKKNKLKKKHKIKDEKPDSVSKANPKIKIVYLTKEQCLDERPRLAQDPKYLGCAYKCEECIKGFSFKGSYDKHMERHSQYMGDHECDVCHQRMDSEEKLMSHMRYHLIRYKCPECGLVRNCRGTILDHYVVHHCQGFNHTCPHCGKSFLRRGSLRRHVSYAHGARERVTCAHCHKRYANAVVLRSHMLIKHAKEVSAGEVSKKYVCQECGMAFKAPSQLKNHSIKHSDNRDYYCVECDKSFKSDAILKNHLKTASKHVNYLDLPFGCPQCDKRFSIRRDLERHMNRMHLNIKPYTCDRCDKAYTNSWGLKDHKRLVHEGYKRPLQYPCTMCDKVFDRSQILKSHIRTHTGERPYQCSKCPAQFTQASILRTHDKLIHLKLTRDGRPKVK</sequence>
<dbReference type="PROSITE" id="PS00028">
    <property type="entry name" value="ZINC_FINGER_C2H2_1"/>
    <property type="match status" value="9"/>
</dbReference>
<dbReference type="AlphaFoldDB" id="A0A9P0BW52"/>
<dbReference type="InterPro" id="IPR036236">
    <property type="entry name" value="Znf_C2H2_sf"/>
</dbReference>
<dbReference type="Gene3D" id="3.30.160.60">
    <property type="entry name" value="Classic Zinc Finger"/>
    <property type="match status" value="8"/>
</dbReference>
<evidence type="ECO:0000256" key="3">
    <source>
        <dbReference type="ARBA" id="ARBA00022737"/>
    </source>
</evidence>
<keyword evidence="6" id="KW-0539">Nucleus</keyword>
<feature type="domain" description="C2H2-type" evidence="8">
    <location>
        <begin position="341"/>
        <end position="369"/>
    </location>
</feature>
<evidence type="ECO:0000256" key="1">
    <source>
        <dbReference type="ARBA" id="ARBA00004123"/>
    </source>
</evidence>
<dbReference type="EMBL" id="LR824030">
    <property type="protein sequence ID" value="CAH0599183.1"/>
    <property type="molecule type" value="Genomic_DNA"/>
</dbReference>
<evidence type="ECO:0000256" key="6">
    <source>
        <dbReference type="ARBA" id="ARBA00023242"/>
    </source>
</evidence>
<feature type="domain" description="C2H2-type" evidence="8">
    <location>
        <begin position="434"/>
        <end position="459"/>
    </location>
</feature>
<feature type="domain" description="C2H2-type" evidence="8">
    <location>
        <begin position="528"/>
        <end position="555"/>
    </location>
</feature>
<keyword evidence="10" id="KW-1185">Reference proteome</keyword>
<dbReference type="OrthoDB" id="10018191at2759"/>
<dbReference type="InterPro" id="IPR013087">
    <property type="entry name" value="Znf_C2H2_type"/>
</dbReference>
<proteinExistence type="predicted"/>
<evidence type="ECO:0000256" key="2">
    <source>
        <dbReference type="ARBA" id="ARBA00022723"/>
    </source>
</evidence>
<dbReference type="FunFam" id="3.30.160.60:FF:000176">
    <property type="entry name" value="zinc finger protein 70"/>
    <property type="match status" value="1"/>
</dbReference>
<evidence type="ECO:0000256" key="7">
    <source>
        <dbReference type="PROSITE-ProRule" id="PRU00042"/>
    </source>
</evidence>
<feature type="domain" description="C2H2-type" evidence="8">
    <location>
        <begin position="556"/>
        <end position="579"/>
    </location>
</feature>
<dbReference type="GO" id="GO:0008270">
    <property type="term" value="F:zinc ion binding"/>
    <property type="evidence" value="ECO:0007669"/>
    <property type="project" value="UniProtKB-KW"/>
</dbReference>
<dbReference type="InterPro" id="IPR022755">
    <property type="entry name" value="Znf_C2H2_jaz"/>
</dbReference>
<dbReference type="GO" id="GO:0005634">
    <property type="term" value="C:nucleus"/>
    <property type="evidence" value="ECO:0007669"/>
    <property type="project" value="UniProtKB-SubCell"/>
</dbReference>
<dbReference type="PANTHER" id="PTHR16515">
    <property type="entry name" value="PR DOMAIN ZINC FINGER PROTEIN"/>
    <property type="match status" value="1"/>
</dbReference>
<dbReference type="InterPro" id="IPR050331">
    <property type="entry name" value="Zinc_finger"/>
</dbReference>
<accession>A0A9P0BW52</accession>
<feature type="domain" description="C2H2-type" evidence="8">
    <location>
        <begin position="467"/>
        <end position="495"/>
    </location>
</feature>
<dbReference type="Pfam" id="PF00096">
    <property type="entry name" value="zf-C2H2"/>
    <property type="match status" value="5"/>
</dbReference>
<evidence type="ECO:0000313" key="9">
    <source>
        <dbReference type="EMBL" id="CAH0599183.1"/>
    </source>
</evidence>
<comment type="subcellular location">
    <subcellularLocation>
        <location evidence="1">Nucleus</location>
    </subcellularLocation>
</comment>
<evidence type="ECO:0000259" key="8">
    <source>
        <dbReference type="PROSITE" id="PS50157"/>
    </source>
</evidence>
<evidence type="ECO:0000313" key="10">
    <source>
        <dbReference type="Proteomes" id="UP001154114"/>
    </source>
</evidence>